<evidence type="ECO:0000313" key="2">
    <source>
        <dbReference type="Proteomes" id="UP000682369"/>
    </source>
</evidence>
<accession>A0A8E6PM05</accession>
<dbReference type="Proteomes" id="UP000682369">
    <property type="component" value="Segment"/>
</dbReference>
<reference evidence="1" key="1">
    <citation type="submission" date="2021-04" db="EMBL/GenBank/DDBJ databases">
        <authorList>
            <person name="Han K."/>
            <person name="Tian F."/>
            <person name="Li F."/>
            <person name="Tong Y."/>
        </authorList>
    </citation>
    <scope>NUCLEOTIDE SEQUENCE</scope>
</reference>
<proteinExistence type="predicted"/>
<organism evidence="1 2">
    <name type="scientific">Stenotrophomonas phage BUCT609</name>
    <dbReference type="NCBI Taxonomy" id="2834250"/>
    <lineage>
        <taxon>Viruses</taxon>
        <taxon>Duplodnaviria</taxon>
        <taxon>Heunggongvirae</taxon>
        <taxon>Uroviricota</taxon>
        <taxon>Caudoviricetes</taxon>
        <taxon>Autographivirales</taxon>
        <taxon>Autonotataviridae</taxon>
        <taxon>Gujervirinae</taxon>
        <taxon>Maltophvirus</taxon>
        <taxon>Maltophvirus BUCT609</taxon>
    </lineage>
</organism>
<protein>
    <submittedName>
        <fullName evidence="1">Uncharacterized protein</fullName>
    </submittedName>
</protein>
<name>A0A8E6PM05_9CAUD</name>
<sequence length="179" mass="19833">MFGIMRYIAEAIVEAQVKEAKLRKDMQDQIEYLRGKVQSLNMRNDNQAVLIGKLRGQLEKNRRDYCTVYGGGGKLCCDKLAYTSRCASCLMAELGRIGTLPHTIKVDYGQHVLDAMAAPTRNPPKNRYIVDTSSTRSTHVYKASSAGTPLGYPVARFAYGAEGYAMACQYADFLNSLEG</sequence>
<keyword evidence="2" id="KW-1185">Reference proteome</keyword>
<dbReference type="EMBL" id="MW960043">
    <property type="protein sequence ID" value="QVR48667.1"/>
    <property type="molecule type" value="Genomic_DNA"/>
</dbReference>
<evidence type="ECO:0000313" key="1">
    <source>
        <dbReference type="EMBL" id="QVR48667.1"/>
    </source>
</evidence>